<evidence type="ECO:0000256" key="1">
    <source>
        <dbReference type="SAM" id="MobiDB-lite"/>
    </source>
</evidence>
<dbReference type="PANTHER" id="PTHR46060">
    <property type="entry name" value="MARINER MOS1 TRANSPOSASE-LIKE PROTEIN"/>
    <property type="match status" value="1"/>
</dbReference>
<evidence type="ECO:0000313" key="2">
    <source>
        <dbReference type="Proteomes" id="UP000829291"/>
    </source>
</evidence>
<dbReference type="Pfam" id="PF13412">
    <property type="entry name" value="HTH_24"/>
    <property type="match status" value="1"/>
</dbReference>
<dbReference type="Proteomes" id="UP000829291">
    <property type="component" value="Chromosome 5"/>
</dbReference>
<name>A0ABM3G4W6_NEOLC</name>
<feature type="region of interest" description="Disordered" evidence="1">
    <location>
        <begin position="28"/>
        <end position="48"/>
    </location>
</feature>
<keyword evidence="2" id="KW-1185">Reference proteome</keyword>
<dbReference type="RefSeq" id="XP_046595299.1">
    <property type="nucleotide sequence ID" value="XM_046739343.1"/>
</dbReference>
<dbReference type="Gene3D" id="3.30.420.10">
    <property type="entry name" value="Ribonuclease H-like superfamily/Ribonuclease H"/>
    <property type="match status" value="1"/>
</dbReference>
<sequence length="150" mass="17231">MLTVAYGESTLSKKNVYKWYKLFQDGREDANDEPRSGRPSTSTTDENVEAVKKIVLENRRITIREVAEDVGISVGSCHEIFSDVLGMRRVSAKFVPKLLNFHQKNRRMSIAQELLNDVNDDPDLLKRVITGDESYQHLIPFFTQNLMQIL</sequence>
<organism evidence="2 3">
    <name type="scientific">Neodiprion lecontei</name>
    <name type="common">Redheaded pine sawfly</name>
    <dbReference type="NCBI Taxonomy" id="441921"/>
    <lineage>
        <taxon>Eukaryota</taxon>
        <taxon>Metazoa</taxon>
        <taxon>Ecdysozoa</taxon>
        <taxon>Arthropoda</taxon>
        <taxon>Hexapoda</taxon>
        <taxon>Insecta</taxon>
        <taxon>Pterygota</taxon>
        <taxon>Neoptera</taxon>
        <taxon>Endopterygota</taxon>
        <taxon>Hymenoptera</taxon>
        <taxon>Tenthredinoidea</taxon>
        <taxon>Diprionidae</taxon>
        <taxon>Diprioninae</taxon>
        <taxon>Neodiprion</taxon>
    </lineage>
</organism>
<gene>
    <name evidence="3" type="primary">LOC124294392</name>
</gene>
<dbReference type="InterPro" id="IPR052709">
    <property type="entry name" value="Transposase-MT_Hybrid"/>
</dbReference>
<reference evidence="3" key="1">
    <citation type="submission" date="2025-08" db="UniProtKB">
        <authorList>
            <consortium name="RefSeq"/>
        </authorList>
    </citation>
    <scope>IDENTIFICATION</scope>
    <source>
        <tissue evidence="3">Thorax and Abdomen</tissue>
    </source>
</reference>
<dbReference type="InterPro" id="IPR036397">
    <property type="entry name" value="RNaseH_sf"/>
</dbReference>
<protein>
    <submittedName>
        <fullName evidence="3">Protein GVQW3-like</fullName>
    </submittedName>
</protein>
<dbReference type="PANTHER" id="PTHR46060:SF1">
    <property type="entry name" value="MARINER MOS1 TRANSPOSASE-LIKE PROTEIN"/>
    <property type="match status" value="1"/>
</dbReference>
<dbReference type="GeneID" id="124294392"/>
<proteinExistence type="predicted"/>
<evidence type="ECO:0000313" key="3">
    <source>
        <dbReference type="RefSeq" id="XP_046595299.1"/>
    </source>
</evidence>
<accession>A0ABM3G4W6</accession>